<protein>
    <submittedName>
        <fullName evidence="2">DUF4397 domain-containing protein</fullName>
    </submittedName>
</protein>
<evidence type="ECO:0000313" key="2">
    <source>
        <dbReference type="EMBL" id="QQL50021.1"/>
    </source>
</evidence>
<reference evidence="2 3" key="1">
    <citation type="submission" date="2020-12" db="EMBL/GenBank/DDBJ databases">
        <title>HMF7856_wgs.fasta genome submission.</title>
        <authorList>
            <person name="Kang H."/>
            <person name="Kim H."/>
            <person name="Joh K."/>
        </authorList>
    </citation>
    <scope>NUCLEOTIDE SEQUENCE [LARGE SCALE GENOMIC DNA]</scope>
    <source>
        <strain evidence="2 3">HMF7856</strain>
    </source>
</reference>
<organism evidence="2 3">
    <name type="scientific">Mucilaginibacter ginkgonis</name>
    <dbReference type="NCBI Taxonomy" id="2682091"/>
    <lineage>
        <taxon>Bacteria</taxon>
        <taxon>Pseudomonadati</taxon>
        <taxon>Bacteroidota</taxon>
        <taxon>Sphingobacteriia</taxon>
        <taxon>Sphingobacteriales</taxon>
        <taxon>Sphingobacteriaceae</taxon>
        <taxon>Mucilaginibacter</taxon>
    </lineage>
</organism>
<dbReference type="InterPro" id="IPR025510">
    <property type="entry name" value="DUF4397"/>
</dbReference>
<dbReference type="Pfam" id="PF14344">
    <property type="entry name" value="DUF4397"/>
    <property type="match status" value="1"/>
</dbReference>
<dbReference type="Proteomes" id="UP000429232">
    <property type="component" value="Chromosome"/>
</dbReference>
<dbReference type="AlphaFoldDB" id="A0A6I4HV16"/>
<name>A0A6I4HV16_9SPHI</name>
<feature type="domain" description="DUF4397" evidence="1">
    <location>
        <begin position="33"/>
        <end position="144"/>
    </location>
</feature>
<evidence type="ECO:0000313" key="3">
    <source>
        <dbReference type="Proteomes" id="UP000429232"/>
    </source>
</evidence>
<keyword evidence="3" id="KW-1185">Reference proteome</keyword>
<dbReference type="KEGG" id="mgik:GO620_000795"/>
<proteinExistence type="predicted"/>
<dbReference type="RefSeq" id="WP_157523274.1">
    <property type="nucleotide sequence ID" value="NZ_CP066775.1"/>
</dbReference>
<gene>
    <name evidence="2" type="ORF">GO620_000795</name>
</gene>
<sequence>MKVRHLFFLIAIIAGFSSCKPSYDVVPATGLPSYLNVINSTQDTINIFLNGTRQNNTTTIFPLGNTNYLNVASGTNNFDFRRNGSPVMLFSKTLALKDTTYQTVFVCGESADKAFITRDTLKSSTIGARVRFVNTADGAGSLDLSINDVFTARGFAFQKLGGYADVAAGTTSLKVYYTGTTIPAATKTVALTTGSLYTVYVKATSVATGKPIITIGLFGK</sequence>
<dbReference type="EMBL" id="CP066775">
    <property type="protein sequence ID" value="QQL50021.1"/>
    <property type="molecule type" value="Genomic_DNA"/>
</dbReference>
<accession>A0A6I4HV16</accession>
<evidence type="ECO:0000259" key="1">
    <source>
        <dbReference type="Pfam" id="PF14344"/>
    </source>
</evidence>
<dbReference type="PROSITE" id="PS51257">
    <property type="entry name" value="PROKAR_LIPOPROTEIN"/>
    <property type="match status" value="1"/>
</dbReference>